<name>A0ABU5C7R5_9BACI</name>
<accession>A0ABU5C7R5</accession>
<protein>
    <submittedName>
        <fullName evidence="2">ImmA/IrrE family metallo-endopeptidase</fullName>
    </submittedName>
</protein>
<dbReference type="InterPro" id="IPR010359">
    <property type="entry name" value="IrrE_HExxH"/>
</dbReference>
<gene>
    <name evidence="2" type="ORF">RWE15_14240</name>
</gene>
<dbReference type="RefSeq" id="WP_390356326.1">
    <property type="nucleotide sequence ID" value="NZ_JBHUIZ010000012.1"/>
</dbReference>
<dbReference type="Pfam" id="PF06114">
    <property type="entry name" value="Peptidase_M78"/>
    <property type="match status" value="1"/>
</dbReference>
<sequence>MYSHLEDYIYKLFKSIGITKPTDLEMKLIAKKLGVNITYDENKLFRLDNEVSLKKGSKVQEWIEFAHEVCHYLRHCGNQLNMHPLFRQLQEYQAEYFAYHFCVPTFMLDRLFNYTIRDIMNIFNVDYDFAVRRLEIYRNRHMNQPVIWFNR</sequence>
<evidence type="ECO:0000313" key="3">
    <source>
        <dbReference type="Proteomes" id="UP001281447"/>
    </source>
</evidence>
<keyword evidence="3" id="KW-1185">Reference proteome</keyword>
<proteinExistence type="predicted"/>
<evidence type="ECO:0000259" key="1">
    <source>
        <dbReference type="Pfam" id="PF06114"/>
    </source>
</evidence>
<reference evidence="2 3" key="1">
    <citation type="submission" date="2023-10" db="EMBL/GenBank/DDBJ databases">
        <title>Virgibacillus halophilus 5B73C genome.</title>
        <authorList>
            <person name="Miliotis G."/>
            <person name="Sengupta P."/>
            <person name="Hameed A."/>
            <person name="Chuvochina M."/>
            <person name="Mcdonagh F."/>
            <person name="Simpson A.C."/>
            <person name="Singh N.K."/>
            <person name="Rekha P.D."/>
            <person name="Raman K."/>
            <person name="Hugenholtz P."/>
            <person name="Venkateswaran K."/>
        </authorList>
    </citation>
    <scope>NUCLEOTIDE SEQUENCE [LARGE SCALE GENOMIC DNA]</scope>
    <source>
        <strain evidence="2 3">5B73C</strain>
    </source>
</reference>
<dbReference type="Proteomes" id="UP001281447">
    <property type="component" value="Unassembled WGS sequence"/>
</dbReference>
<comment type="caution">
    <text evidence="2">The sequence shown here is derived from an EMBL/GenBank/DDBJ whole genome shotgun (WGS) entry which is preliminary data.</text>
</comment>
<evidence type="ECO:0000313" key="2">
    <source>
        <dbReference type="EMBL" id="MDY0395376.1"/>
    </source>
</evidence>
<feature type="domain" description="IrrE N-terminal-like" evidence="1">
    <location>
        <begin position="57"/>
        <end position="134"/>
    </location>
</feature>
<organism evidence="2 3">
    <name type="scientific">Tigheibacillus halophilus</name>
    <dbReference type="NCBI Taxonomy" id="361280"/>
    <lineage>
        <taxon>Bacteria</taxon>
        <taxon>Bacillati</taxon>
        <taxon>Bacillota</taxon>
        <taxon>Bacilli</taxon>
        <taxon>Bacillales</taxon>
        <taxon>Bacillaceae</taxon>
        <taxon>Tigheibacillus</taxon>
    </lineage>
</organism>
<dbReference type="EMBL" id="JAWDIP010000003">
    <property type="protein sequence ID" value="MDY0395376.1"/>
    <property type="molecule type" value="Genomic_DNA"/>
</dbReference>